<dbReference type="GO" id="GO:0016807">
    <property type="term" value="F:cysteine-type carboxypeptidase activity"/>
    <property type="evidence" value="ECO:0007669"/>
    <property type="project" value="TreeGrafter"/>
</dbReference>
<dbReference type="Proteomes" id="UP001148786">
    <property type="component" value="Unassembled WGS sequence"/>
</dbReference>
<dbReference type="GO" id="GO:0071108">
    <property type="term" value="P:protein K48-linked deubiquitination"/>
    <property type="evidence" value="ECO:0007669"/>
    <property type="project" value="TreeGrafter"/>
</dbReference>
<dbReference type="InterPro" id="IPR033979">
    <property type="entry name" value="MINDY_domain"/>
</dbReference>
<dbReference type="EMBL" id="JANKHO010000708">
    <property type="protein sequence ID" value="KAJ3506971.1"/>
    <property type="molecule type" value="Genomic_DNA"/>
</dbReference>
<proteinExistence type="predicted"/>
<dbReference type="PANTHER" id="PTHR18063:SF6">
    <property type="entry name" value="UBIQUITIN CARBOXYL-TERMINAL HYDROLASE"/>
    <property type="match status" value="1"/>
</dbReference>
<protein>
    <recommendedName>
        <fullName evidence="2">MINDY deubiquitinase domain-containing protein</fullName>
    </recommendedName>
</protein>
<keyword evidence="4" id="KW-1185">Reference proteome</keyword>
<feature type="region of interest" description="Disordered" evidence="1">
    <location>
        <begin position="184"/>
        <end position="206"/>
    </location>
</feature>
<name>A0A9W8MTY6_9AGAR</name>
<dbReference type="OrthoDB" id="10261212at2759"/>
<sequence length="392" mass="43493">MSQAPTVQSSIAEVWYLKEIKFNGKPYSIITQNFNGPCSFIAICNILILRGNVEIQPPSRKTVSYEFLSNLVAEYLLLTSPDVDVSAALTVMPVTQKGMDLNPLFTSATSFHPSSPSNGGGELKLFEHVGIPLVHGWLVDPDSPEGPVMKRVKDYDAAVQLIAEADHLTQGRFVLPDEAWGVTEPQAGPSSGSSVPSPTKHFSEEDKRKVEDAIVVRQFLDSSQSQLTYHGLFHLATSLPPNSLCALFRNSHLAVLYKHSPSTTEDSALYTLVTDHSFLNETAVVWESLEDVEGGSSFVDSDFVRSSPAGGDFAGQTAEEMIQAMEGQPGTVDPRDYQLAQQIAAEEEWRVRQERSYRLQKRQFDMIQKQQQIEEERKARKARKKKGDCVIM</sequence>
<dbReference type="GO" id="GO:0005829">
    <property type="term" value="C:cytosol"/>
    <property type="evidence" value="ECO:0007669"/>
    <property type="project" value="TreeGrafter"/>
</dbReference>
<comment type="caution">
    <text evidence="3">The sequence shown here is derived from an EMBL/GenBank/DDBJ whole genome shotgun (WGS) entry which is preliminary data.</text>
</comment>
<dbReference type="GO" id="GO:0004843">
    <property type="term" value="F:cysteine-type deubiquitinase activity"/>
    <property type="evidence" value="ECO:0007669"/>
    <property type="project" value="InterPro"/>
</dbReference>
<dbReference type="AlphaFoldDB" id="A0A9W8MTY6"/>
<evidence type="ECO:0000313" key="4">
    <source>
        <dbReference type="Proteomes" id="UP001148786"/>
    </source>
</evidence>
<gene>
    <name evidence="3" type="ORF">NLJ89_g6568</name>
</gene>
<evidence type="ECO:0000313" key="3">
    <source>
        <dbReference type="EMBL" id="KAJ3506971.1"/>
    </source>
</evidence>
<dbReference type="PANTHER" id="PTHR18063">
    <property type="entry name" value="NF-E2 INDUCIBLE PROTEIN"/>
    <property type="match status" value="1"/>
</dbReference>
<evidence type="ECO:0000259" key="2">
    <source>
        <dbReference type="Pfam" id="PF04424"/>
    </source>
</evidence>
<dbReference type="GO" id="GO:0071944">
    <property type="term" value="C:cell periphery"/>
    <property type="evidence" value="ECO:0007669"/>
    <property type="project" value="TreeGrafter"/>
</dbReference>
<evidence type="ECO:0000256" key="1">
    <source>
        <dbReference type="SAM" id="MobiDB-lite"/>
    </source>
</evidence>
<accession>A0A9W8MTY6</accession>
<feature type="compositionally biased region" description="Low complexity" evidence="1">
    <location>
        <begin position="188"/>
        <end position="198"/>
    </location>
</feature>
<feature type="domain" description="MINDY deubiquitinase" evidence="2">
    <location>
        <begin position="14"/>
        <end position="303"/>
    </location>
</feature>
<dbReference type="GO" id="GO:1990380">
    <property type="term" value="F:K48-linked deubiquitinase activity"/>
    <property type="evidence" value="ECO:0007669"/>
    <property type="project" value="InterPro"/>
</dbReference>
<dbReference type="InterPro" id="IPR007518">
    <property type="entry name" value="MINDY"/>
</dbReference>
<organism evidence="3 4">
    <name type="scientific">Agrocybe chaxingu</name>
    <dbReference type="NCBI Taxonomy" id="84603"/>
    <lineage>
        <taxon>Eukaryota</taxon>
        <taxon>Fungi</taxon>
        <taxon>Dikarya</taxon>
        <taxon>Basidiomycota</taxon>
        <taxon>Agaricomycotina</taxon>
        <taxon>Agaricomycetes</taxon>
        <taxon>Agaricomycetidae</taxon>
        <taxon>Agaricales</taxon>
        <taxon>Agaricineae</taxon>
        <taxon>Strophariaceae</taxon>
        <taxon>Agrocybe</taxon>
    </lineage>
</organism>
<reference evidence="3" key="1">
    <citation type="submission" date="2022-07" db="EMBL/GenBank/DDBJ databases">
        <title>Genome Sequence of Agrocybe chaxingu.</title>
        <authorList>
            <person name="Buettner E."/>
        </authorList>
    </citation>
    <scope>NUCLEOTIDE SEQUENCE</scope>
    <source>
        <strain evidence="3">MP-N11</strain>
    </source>
</reference>
<dbReference type="Pfam" id="PF04424">
    <property type="entry name" value="MINDY_DUB"/>
    <property type="match status" value="1"/>
</dbReference>